<evidence type="ECO:0000256" key="3">
    <source>
        <dbReference type="ARBA" id="ARBA00023125"/>
    </source>
</evidence>
<keyword evidence="3" id="KW-0238">DNA-binding</keyword>
<organism evidence="5">
    <name type="scientific">Sediminibacterium sp. KACHI17</name>
    <dbReference type="NCBI Taxonomy" id="1751071"/>
    <lineage>
        <taxon>Bacteria</taxon>
        <taxon>Pseudomonadati</taxon>
        <taxon>Bacteroidota</taxon>
        <taxon>Chitinophagia</taxon>
        <taxon>Chitinophagales</taxon>
        <taxon>Chitinophagaceae</taxon>
        <taxon>Sediminibacterium</taxon>
    </lineage>
</organism>
<sequence>MVDQLCHGLWTIDYGPKTKRMQIDKTTLADLSIFHSEEELSVVHFLDHTQTGGGRDYLYDMIGKPLASVDAILSNQQIIKELMQVTDRWPVSITNGTIMVIARFYESQINKYPTQPNVFNSFTYKLFNAPDFSLTRYTITHCIDFIKGMTQVSTLLKESTQSTQLRIWAERIDMLLNKGLIPEIGTQSKEEMPNWRILSYADFIRFHYKNQIFELIDLYSRIDAFLSLSIACKKYDFCFPEISLSTQPFIEATGLYHPLLQTPTSYNVDMSRDKNFLFLTGANMAGKSTFIKAVGVSVYLAHLGMGVPATKMQLSLFDGLLSNINVVDNIVKGESYFFNEVQRIRNTIEKISDGRNWLILIDELFKGTNVQDAMKCSTTVIEGLRKMKNVLFILSTHLYEIGEPLQQYSNIQFRYFETSVQDEQLVFSYQLKEGISNDRLGYLILRREGVVELLEKL</sequence>
<dbReference type="AlphaFoldDB" id="A0AAT9GIK2"/>
<evidence type="ECO:0000256" key="1">
    <source>
        <dbReference type="ARBA" id="ARBA00022741"/>
    </source>
</evidence>
<evidence type="ECO:0000256" key="2">
    <source>
        <dbReference type="ARBA" id="ARBA00022840"/>
    </source>
</evidence>
<evidence type="ECO:0000313" key="5">
    <source>
        <dbReference type="EMBL" id="BFG70496.1"/>
    </source>
</evidence>
<proteinExistence type="predicted"/>
<dbReference type="Gene3D" id="3.40.50.300">
    <property type="entry name" value="P-loop containing nucleotide triphosphate hydrolases"/>
    <property type="match status" value="1"/>
</dbReference>
<dbReference type="InterPro" id="IPR027417">
    <property type="entry name" value="P-loop_NTPase"/>
</dbReference>
<name>A0AAT9GIK2_9BACT</name>
<keyword evidence="1" id="KW-0547">Nucleotide-binding</keyword>
<dbReference type="PANTHER" id="PTHR11361">
    <property type="entry name" value="DNA MISMATCH REPAIR PROTEIN MUTS FAMILY MEMBER"/>
    <property type="match status" value="1"/>
</dbReference>
<reference evidence="5" key="1">
    <citation type="submission" date="2024-02" db="EMBL/GenBank/DDBJ databases">
        <title>Sediminibacterium planktonica sp. nov. and Sediminibacterium longus sp. nov., isolated from surface lake and river water.</title>
        <authorList>
            <person name="Watanabe K."/>
            <person name="Takemine S."/>
            <person name="Ishii Y."/>
            <person name="Ogata Y."/>
            <person name="Shindo C."/>
            <person name="Suda W."/>
        </authorList>
    </citation>
    <scope>NUCLEOTIDE SEQUENCE</scope>
    <source>
        <strain evidence="5">KACHI17</strain>
    </source>
</reference>
<dbReference type="GO" id="GO:0006312">
    <property type="term" value="P:mitotic recombination"/>
    <property type="evidence" value="ECO:0007669"/>
    <property type="project" value="TreeGrafter"/>
</dbReference>
<dbReference type="SUPFAM" id="SSF48334">
    <property type="entry name" value="DNA repair protein MutS, domain III"/>
    <property type="match status" value="1"/>
</dbReference>
<feature type="domain" description="DNA mismatch repair proteins mutS family" evidence="4">
    <location>
        <begin position="274"/>
        <end position="455"/>
    </location>
</feature>
<dbReference type="GO" id="GO:0140664">
    <property type="term" value="F:ATP-dependent DNA damage sensor activity"/>
    <property type="evidence" value="ECO:0007669"/>
    <property type="project" value="InterPro"/>
</dbReference>
<accession>A0AAT9GIK2</accession>
<dbReference type="EMBL" id="AP029612">
    <property type="protein sequence ID" value="BFG70496.1"/>
    <property type="molecule type" value="Genomic_DNA"/>
</dbReference>
<dbReference type="InterPro" id="IPR000432">
    <property type="entry name" value="DNA_mismatch_repair_MutS_C"/>
</dbReference>
<dbReference type="PANTHER" id="PTHR11361:SF99">
    <property type="entry name" value="DNA MISMATCH REPAIR PROTEIN"/>
    <property type="match status" value="1"/>
</dbReference>
<dbReference type="Pfam" id="PF00488">
    <property type="entry name" value="MutS_V"/>
    <property type="match status" value="1"/>
</dbReference>
<gene>
    <name evidence="5" type="ORF">KACHI17_13770</name>
</gene>
<evidence type="ECO:0000259" key="4">
    <source>
        <dbReference type="SMART" id="SM00534"/>
    </source>
</evidence>
<dbReference type="SUPFAM" id="SSF52540">
    <property type="entry name" value="P-loop containing nucleoside triphosphate hydrolases"/>
    <property type="match status" value="1"/>
</dbReference>
<dbReference type="Gene3D" id="1.10.1420.10">
    <property type="match status" value="1"/>
</dbReference>
<dbReference type="SMART" id="SM00534">
    <property type="entry name" value="MUTSac"/>
    <property type="match status" value="1"/>
</dbReference>
<keyword evidence="2" id="KW-0067">ATP-binding</keyword>
<dbReference type="GO" id="GO:0005524">
    <property type="term" value="F:ATP binding"/>
    <property type="evidence" value="ECO:0007669"/>
    <property type="project" value="UniProtKB-KW"/>
</dbReference>
<dbReference type="GO" id="GO:0030983">
    <property type="term" value="F:mismatched DNA binding"/>
    <property type="evidence" value="ECO:0007669"/>
    <property type="project" value="InterPro"/>
</dbReference>
<dbReference type="InterPro" id="IPR036187">
    <property type="entry name" value="DNA_mismatch_repair_MutS_sf"/>
</dbReference>
<protein>
    <submittedName>
        <fullName evidence="5">MutS family DNA mismatch repair protein</fullName>
    </submittedName>
</protein>
<dbReference type="GO" id="GO:0006298">
    <property type="term" value="P:mismatch repair"/>
    <property type="evidence" value="ECO:0007669"/>
    <property type="project" value="InterPro"/>
</dbReference>
<dbReference type="InterPro" id="IPR045076">
    <property type="entry name" value="MutS"/>
</dbReference>